<evidence type="ECO:0000313" key="2">
    <source>
        <dbReference type="Proteomes" id="UP000054262"/>
    </source>
</evidence>
<gene>
    <name evidence="1" type="ORF">MB2181_05390</name>
</gene>
<accession>A0P7H5</accession>
<name>A0P7H5_9PROT</name>
<dbReference type="AlphaFoldDB" id="A0P7H5"/>
<comment type="caution">
    <text evidence="1">The sequence shown here is derived from an EMBL/GenBank/DDBJ whole genome shotgun (WGS) entry which is preliminary data.</text>
</comment>
<reference evidence="1 2" key="1">
    <citation type="submission" date="2006-11" db="EMBL/GenBank/DDBJ databases">
        <authorList>
            <person name="Giovannoni S."/>
            <person name="Vergin K."/>
            <person name="Ferriera S."/>
            <person name="Johnson J."/>
            <person name="Kravitz S."/>
            <person name="Beeson K."/>
            <person name="Sutton G."/>
            <person name="Rogers Y.-H."/>
            <person name="Friedman R."/>
            <person name="Frazier M."/>
            <person name="Venter J.C."/>
        </authorList>
    </citation>
    <scope>NUCLEOTIDE SEQUENCE [LARGE SCALE GENOMIC DNA]</scope>
    <source>
        <strain evidence="1 2">HTCC2181</strain>
    </source>
</reference>
<dbReference type="Proteomes" id="UP000054262">
    <property type="component" value="Unassembled WGS sequence"/>
</dbReference>
<keyword evidence="2" id="KW-1185">Reference proteome</keyword>
<sequence length="129" mass="14274">MKKLLLFLFLIPNLALSEEKNPLISYKPLGDGCIYTIDLTIKENLKDRTIIAIGTSQVRTQGIIMQIYYTAGMGNSVFSELPDSNIKLMNGAIGLPVSEWKDRGVRNGETVRIVVMEPDSCSEPIGLLD</sequence>
<evidence type="ECO:0000313" key="1">
    <source>
        <dbReference type="EMBL" id="EAV47485.1"/>
    </source>
</evidence>
<dbReference type="EMBL" id="AAUX01000001">
    <property type="protein sequence ID" value="EAV47485.1"/>
    <property type="molecule type" value="Genomic_DNA"/>
</dbReference>
<organism evidence="1 2">
    <name type="scientific">Methylophilales bacterium HTCC2181</name>
    <dbReference type="NCBI Taxonomy" id="383631"/>
    <lineage>
        <taxon>Bacteria</taxon>
        <taxon>Pseudomonadati</taxon>
        <taxon>Pseudomonadota</taxon>
        <taxon>Betaproteobacteria</taxon>
        <taxon>Nitrosomonadales</taxon>
        <taxon>OM43 clade</taxon>
    </lineage>
</organism>
<proteinExistence type="predicted"/>
<protein>
    <submittedName>
        <fullName evidence="1">Uncharacterized protein</fullName>
    </submittedName>
</protein>